<dbReference type="Proteomes" id="UP001569414">
    <property type="component" value="Unassembled WGS sequence"/>
</dbReference>
<keyword evidence="6" id="KW-1185">Reference proteome</keyword>
<dbReference type="EC" id="2.3.-.-" evidence="5"/>
<evidence type="ECO:0000313" key="5">
    <source>
        <dbReference type="EMBL" id="MFA0789500.1"/>
    </source>
</evidence>
<dbReference type="SUPFAM" id="SSF55729">
    <property type="entry name" value="Acyl-CoA N-acyltransferases (Nat)"/>
    <property type="match status" value="1"/>
</dbReference>
<keyword evidence="1 5" id="KW-0808">Transferase</keyword>
<name>A0ABV4NJJ2_9GAMM</name>
<evidence type="ECO:0000256" key="1">
    <source>
        <dbReference type="ARBA" id="ARBA00022679"/>
    </source>
</evidence>
<dbReference type="PANTHER" id="PTHR43792">
    <property type="entry name" value="GNAT FAMILY, PUTATIVE (AFU_ORTHOLOGUE AFUA_3G00765)-RELATED-RELATED"/>
    <property type="match status" value="1"/>
</dbReference>
<dbReference type="InterPro" id="IPR051531">
    <property type="entry name" value="N-acetyltransferase"/>
</dbReference>
<keyword evidence="2 5" id="KW-0012">Acyltransferase</keyword>
<feature type="domain" description="N-acetyltransferase" evidence="4">
    <location>
        <begin position="2"/>
        <end position="159"/>
    </location>
</feature>
<dbReference type="InterPro" id="IPR000182">
    <property type="entry name" value="GNAT_dom"/>
</dbReference>
<dbReference type="PROSITE" id="PS51186">
    <property type="entry name" value="GNAT"/>
    <property type="match status" value="1"/>
</dbReference>
<evidence type="ECO:0000313" key="6">
    <source>
        <dbReference type="Proteomes" id="UP001569414"/>
    </source>
</evidence>
<comment type="caution">
    <text evidence="5">The sequence shown here is derived from an EMBL/GenBank/DDBJ whole genome shotgun (WGS) entry which is preliminary data.</text>
</comment>
<proteinExistence type="inferred from homology"/>
<accession>A0ABV4NJJ2</accession>
<dbReference type="RefSeq" id="WP_371842546.1">
    <property type="nucleotide sequence ID" value="NZ_JBGMEL010000002.1"/>
</dbReference>
<comment type="similarity">
    <text evidence="3">Belongs to the acetyltransferase family. RimJ subfamily.</text>
</comment>
<dbReference type="EMBL" id="JBGMEL010000002">
    <property type="protein sequence ID" value="MFA0789500.1"/>
    <property type="molecule type" value="Genomic_DNA"/>
</dbReference>
<evidence type="ECO:0000256" key="3">
    <source>
        <dbReference type="ARBA" id="ARBA00038502"/>
    </source>
</evidence>
<dbReference type="Pfam" id="PF13302">
    <property type="entry name" value="Acetyltransf_3"/>
    <property type="match status" value="1"/>
</dbReference>
<evidence type="ECO:0000259" key="4">
    <source>
        <dbReference type="PROSITE" id="PS51186"/>
    </source>
</evidence>
<dbReference type="InterPro" id="IPR016181">
    <property type="entry name" value="Acyl_CoA_acyltransferase"/>
</dbReference>
<dbReference type="Gene3D" id="3.40.630.30">
    <property type="match status" value="1"/>
</dbReference>
<dbReference type="GO" id="GO:0016746">
    <property type="term" value="F:acyltransferase activity"/>
    <property type="evidence" value="ECO:0007669"/>
    <property type="project" value="UniProtKB-KW"/>
</dbReference>
<gene>
    <name evidence="5" type="ORF">ACCI51_03010</name>
</gene>
<sequence length="163" mass="18726">MLKLRQFDKSDINSIMLYLNDNEVTRYITDAIPQPYTESDARWWVENSESSSLTKAIEYKGELVGCISAKVGEFEYSCSAELGYWIGRQFWSNGIATEAVRVFTDMLFKYTDIVRLFVSVVSINGASIRVLEKNGYLYEGTLRKASCKNGQYFDEHLYSKISE</sequence>
<organism evidence="5 6">
    <name type="scientific">Microbulbifer echini</name>
    <dbReference type="NCBI Taxonomy" id="1529067"/>
    <lineage>
        <taxon>Bacteria</taxon>
        <taxon>Pseudomonadati</taxon>
        <taxon>Pseudomonadota</taxon>
        <taxon>Gammaproteobacteria</taxon>
        <taxon>Cellvibrionales</taxon>
        <taxon>Microbulbiferaceae</taxon>
        <taxon>Microbulbifer</taxon>
    </lineage>
</organism>
<evidence type="ECO:0000256" key="2">
    <source>
        <dbReference type="ARBA" id="ARBA00023315"/>
    </source>
</evidence>
<reference evidence="5 6" key="1">
    <citation type="submission" date="2024-08" db="EMBL/GenBank/DDBJ databases">
        <authorList>
            <person name="Ishaq N."/>
        </authorList>
    </citation>
    <scope>NUCLEOTIDE SEQUENCE [LARGE SCALE GENOMIC DNA]</scope>
    <source>
        <strain evidence="5 6">JCM 30400</strain>
    </source>
</reference>
<dbReference type="PANTHER" id="PTHR43792:SF8">
    <property type="entry name" value="[RIBOSOMAL PROTEIN US5]-ALANINE N-ACETYLTRANSFERASE"/>
    <property type="match status" value="1"/>
</dbReference>
<protein>
    <submittedName>
        <fullName evidence="5">GNAT family N-acetyltransferase</fullName>
        <ecNumber evidence="5">2.3.-.-</ecNumber>
    </submittedName>
</protein>